<accession>F2ICP0</accession>
<evidence type="ECO:0000313" key="2">
    <source>
        <dbReference type="Proteomes" id="UP000007463"/>
    </source>
</evidence>
<organism evidence="1 2">
    <name type="scientific">Fluviicola taffensis (strain DSM 16823 / NCIMB 13979 / RW262)</name>
    <dbReference type="NCBI Taxonomy" id="755732"/>
    <lineage>
        <taxon>Bacteria</taxon>
        <taxon>Pseudomonadati</taxon>
        <taxon>Bacteroidota</taxon>
        <taxon>Flavobacteriia</taxon>
        <taxon>Flavobacteriales</taxon>
        <taxon>Crocinitomicaceae</taxon>
        <taxon>Fluviicola</taxon>
    </lineage>
</organism>
<dbReference type="OrthoDB" id="1491784at2"/>
<dbReference type="PROSITE" id="PS51257">
    <property type="entry name" value="PROKAR_LIPOPROTEIN"/>
    <property type="match status" value="1"/>
</dbReference>
<proteinExistence type="predicted"/>
<evidence type="ECO:0008006" key="3">
    <source>
        <dbReference type="Google" id="ProtNLM"/>
    </source>
</evidence>
<sequence length="287" mass="32449" precursor="true">MKYIYFFILLTFGLSSCVKNNALPIWLEINTWDLNPSLNPLNPQGELTHNITDVSVYVDNKIIGVFEVPCKIPVLLSGSCKVVLLPTIRNNGISSTKKVYPFLTQFETTLDLVPGQTYTINPTTEYYSSTVFWIEDFENSTIKIIDDLTVSNATMNKESNSSIGHWGNYGHIALNTTDSLWMGVTSDSLYLPKSGAEVYLEIDYMNTNSVLTGVFSYPYGALQNNPNISMNRQNSDLKWKKIYIDLKDIVSNSGNSIYFRQYIRTLLDPDLSQSDIYIDNIKVVHAL</sequence>
<reference evidence="1 2" key="1">
    <citation type="journal article" date="2011" name="Stand. Genomic Sci.">
        <title>Complete genome sequence of the gliding freshwater bacterium Fluviicola taffensis type strain (RW262).</title>
        <authorList>
            <person name="Woyke T."/>
            <person name="Chertkov O."/>
            <person name="Lapidus A."/>
            <person name="Nolan M."/>
            <person name="Lucas S."/>
            <person name="Del Rio T.G."/>
            <person name="Tice H."/>
            <person name="Cheng J.F."/>
            <person name="Tapia R."/>
            <person name="Han C."/>
            <person name="Goodwin L."/>
            <person name="Pitluck S."/>
            <person name="Liolios K."/>
            <person name="Pagani I."/>
            <person name="Ivanova N."/>
            <person name="Huntemann M."/>
            <person name="Mavromatis K."/>
            <person name="Mikhailova N."/>
            <person name="Pati A."/>
            <person name="Chen A."/>
            <person name="Palaniappan K."/>
            <person name="Land M."/>
            <person name="Hauser L."/>
            <person name="Brambilla E.M."/>
            <person name="Rohde M."/>
            <person name="Mwirichia R."/>
            <person name="Sikorski J."/>
            <person name="Tindall B.J."/>
            <person name="Goker M."/>
            <person name="Bristow J."/>
            <person name="Eisen J.A."/>
            <person name="Markowitz V."/>
            <person name="Hugenholtz P."/>
            <person name="Klenk H.P."/>
            <person name="Kyrpides N.C."/>
        </authorList>
    </citation>
    <scope>NUCLEOTIDE SEQUENCE [LARGE SCALE GENOMIC DNA]</scope>
    <source>
        <strain evidence="2">DSM 16823 / RW262 / RW262</strain>
    </source>
</reference>
<protein>
    <recommendedName>
        <fullName evidence="3">Lipoprotein</fullName>
    </recommendedName>
</protein>
<gene>
    <name evidence="1" type="ordered locus">Fluta_0258</name>
</gene>
<dbReference type="HOGENOM" id="CLU_968918_0_0_10"/>
<dbReference type="EMBL" id="CP002542">
    <property type="protein sequence ID" value="AEA42267.1"/>
    <property type="molecule type" value="Genomic_DNA"/>
</dbReference>
<dbReference type="AlphaFoldDB" id="F2ICP0"/>
<dbReference type="KEGG" id="fte:Fluta_0258"/>
<dbReference type="Proteomes" id="UP000007463">
    <property type="component" value="Chromosome"/>
</dbReference>
<name>F2ICP0_FLUTR</name>
<keyword evidence="2" id="KW-1185">Reference proteome</keyword>
<dbReference type="STRING" id="755732.Fluta_0258"/>
<reference evidence="2" key="2">
    <citation type="submission" date="2011-02" db="EMBL/GenBank/DDBJ databases">
        <title>The complete genome of Fluviicola taffensis DSM 16823.</title>
        <authorList>
            <consortium name="US DOE Joint Genome Institute (JGI-PGF)"/>
            <person name="Lucas S."/>
            <person name="Copeland A."/>
            <person name="Lapidus A."/>
            <person name="Bruce D."/>
            <person name="Goodwin L."/>
            <person name="Pitluck S."/>
            <person name="Kyrpides N."/>
            <person name="Mavromatis K."/>
            <person name="Ivanova N."/>
            <person name="Mikhailova N."/>
            <person name="Pagani I."/>
            <person name="Chertkov O."/>
            <person name="Detter J.C."/>
            <person name="Han C."/>
            <person name="Tapia R."/>
            <person name="Land M."/>
            <person name="Hauser L."/>
            <person name="Markowitz V."/>
            <person name="Cheng J.-F."/>
            <person name="Hugenholtz P."/>
            <person name="Woyke T."/>
            <person name="Wu D."/>
            <person name="Tindall B."/>
            <person name="Pomrenke H.G."/>
            <person name="Brambilla E."/>
            <person name="Klenk H.-P."/>
            <person name="Eisen J.A."/>
        </authorList>
    </citation>
    <scope>NUCLEOTIDE SEQUENCE [LARGE SCALE GENOMIC DNA]</scope>
    <source>
        <strain evidence="2">DSM 16823 / RW262 / RW262</strain>
    </source>
</reference>
<evidence type="ECO:0000313" key="1">
    <source>
        <dbReference type="EMBL" id="AEA42267.1"/>
    </source>
</evidence>
<dbReference type="eggNOG" id="ENOG503484C">
    <property type="taxonomic scope" value="Bacteria"/>
</dbReference>
<dbReference type="RefSeq" id="WP_013685041.1">
    <property type="nucleotide sequence ID" value="NC_015321.1"/>
</dbReference>